<gene>
    <name evidence="2" type="ORF">FJQ55_20565</name>
</gene>
<name>A0A504TRH0_9HYPH</name>
<dbReference type="AlphaFoldDB" id="A0A504TRH0"/>
<keyword evidence="3" id="KW-1185">Reference proteome</keyword>
<reference evidence="2 3" key="1">
    <citation type="submission" date="2019-06" db="EMBL/GenBank/DDBJ databases">
        <title>Rhizobium sp. CL12 isolated from roots of soybean.</title>
        <authorList>
            <person name="Wang C."/>
        </authorList>
    </citation>
    <scope>NUCLEOTIDE SEQUENCE [LARGE SCALE GENOMIC DNA]</scope>
    <source>
        <strain evidence="2 3">CL12</strain>
    </source>
</reference>
<comment type="caution">
    <text evidence="2">The sequence shown here is derived from an EMBL/GenBank/DDBJ whole genome shotgun (WGS) entry which is preliminary data.</text>
</comment>
<sequence length="135" mass="14816">MPIIPEQISAHILIWATALFILKQLIADFILQTAWMAKGKERQTGWVAPLAAHVGIHALCTLAICLFLLPHLAWLALADFLVHAAIDRSKSLLQAKFKFTPDQSGYWWMLGLDQTLHHATHLAFAVAIAAASVAG</sequence>
<protein>
    <submittedName>
        <fullName evidence="2">DUF3307 domain-containing protein</fullName>
    </submittedName>
</protein>
<evidence type="ECO:0000313" key="3">
    <source>
        <dbReference type="Proteomes" id="UP000316429"/>
    </source>
</evidence>
<dbReference type="RefSeq" id="WP_140831498.1">
    <property type="nucleotide sequence ID" value="NZ_VFYP01000005.1"/>
</dbReference>
<feature type="transmembrane region" description="Helical" evidence="1">
    <location>
        <begin position="12"/>
        <end position="35"/>
    </location>
</feature>
<dbReference type="EMBL" id="VFYP01000005">
    <property type="protein sequence ID" value="TPP05408.1"/>
    <property type="molecule type" value="Genomic_DNA"/>
</dbReference>
<evidence type="ECO:0000256" key="1">
    <source>
        <dbReference type="SAM" id="Phobius"/>
    </source>
</evidence>
<accession>A0A504TRH0</accession>
<organism evidence="2 3">
    <name type="scientific">Rhizobium glycinendophyticum</name>
    <dbReference type="NCBI Taxonomy" id="2589807"/>
    <lineage>
        <taxon>Bacteria</taxon>
        <taxon>Pseudomonadati</taxon>
        <taxon>Pseudomonadota</taxon>
        <taxon>Alphaproteobacteria</taxon>
        <taxon>Hyphomicrobiales</taxon>
        <taxon>Rhizobiaceae</taxon>
        <taxon>Rhizobium/Agrobacterium group</taxon>
        <taxon>Rhizobium</taxon>
    </lineage>
</organism>
<dbReference type="InterPro" id="IPR021737">
    <property type="entry name" value="Phage_phiKZ_Orf197"/>
</dbReference>
<dbReference type="Pfam" id="PF11750">
    <property type="entry name" value="DUF3307"/>
    <property type="match status" value="1"/>
</dbReference>
<keyword evidence="1" id="KW-0472">Membrane</keyword>
<keyword evidence="1" id="KW-0812">Transmembrane</keyword>
<feature type="transmembrane region" description="Helical" evidence="1">
    <location>
        <begin position="55"/>
        <end position="82"/>
    </location>
</feature>
<evidence type="ECO:0000313" key="2">
    <source>
        <dbReference type="EMBL" id="TPP05408.1"/>
    </source>
</evidence>
<dbReference type="Proteomes" id="UP000316429">
    <property type="component" value="Unassembled WGS sequence"/>
</dbReference>
<proteinExistence type="predicted"/>
<dbReference type="OrthoDB" id="558011at2"/>
<keyword evidence="1" id="KW-1133">Transmembrane helix</keyword>